<dbReference type="Proteomes" id="UP001054945">
    <property type="component" value="Unassembled WGS sequence"/>
</dbReference>
<organism evidence="1 2">
    <name type="scientific">Caerostris extrusa</name>
    <name type="common">Bark spider</name>
    <name type="synonym">Caerostris bankana</name>
    <dbReference type="NCBI Taxonomy" id="172846"/>
    <lineage>
        <taxon>Eukaryota</taxon>
        <taxon>Metazoa</taxon>
        <taxon>Ecdysozoa</taxon>
        <taxon>Arthropoda</taxon>
        <taxon>Chelicerata</taxon>
        <taxon>Arachnida</taxon>
        <taxon>Araneae</taxon>
        <taxon>Araneomorphae</taxon>
        <taxon>Entelegynae</taxon>
        <taxon>Araneoidea</taxon>
        <taxon>Araneidae</taxon>
        <taxon>Caerostris</taxon>
    </lineage>
</organism>
<dbReference type="EMBL" id="BPLR01003787">
    <property type="protein sequence ID" value="GIX88626.1"/>
    <property type="molecule type" value="Genomic_DNA"/>
</dbReference>
<keyword evidence="2" id="KW-1185">Reference proteome</keyword>
<gene>
    <name evidence="1" type="ORF">CEXT_360951</name>
</gene>
<sequence>MHQFQRFRRAVSETEAVKLATSDSNIHGLTGKSFGKELTENALRSVGKNRQTLVISESNINWNAPCFIRKLVLITKERKKSLQIVTSR</sequence>
<comment type="caution">
    <text evidence="1">The sequence shown here is derived from an EMBL/GenBank/DDBJ whole genome shotgun (WGS) entry which is preliminary data.</text>
</comment>
<proteinExistence type="predicted"/>
<protein>
    <submittedName>
        <fullName evidence="1">Uncharacterized protein</fullName>
    </submittedName>
</protein>
<accession>A0AAV4NXF8</accession>
<name>A0AAV4NXF8_CAEEX</name>
<dbReference type="AlphaFoldDB" id="A0AAV4NXF8"/>
<reference evidence="1 2" key="1">
    <citation type="submission" date="2021-06" db="EMBL/GenBank/DDBJ databases">
        <title>Caerostris extrusa draft genome.</title>
        <authorList>
            <person name="Kono N."/>
            <person name="Arakawa K."/>
        </authorList>
    </citation>
    <scope>NUCLEOTIDE SEQUENCE [LARGE SCALE GENOMIC DNA]</scope>
</reference>
<evidence type="ECO:0000313" key="1">
    <source>
        <dbReference type="EMBL" id="GIX88626.1"/>
    </source>
</evidence>
<evidence type="ECO:0000313" key="2">
    <source>
        <dbReference type="Proteomes" id="UP001054945"/>
    </source>
</evidence>